<proteinExistence type="predicted"/>
<dbReference type="Proteomes" id="UP001054837">
    <property type="component" value="Unassembled WGS sequence"/>
</dbReference>
<organism evidence="1 2">
    <name type="scientific">Caerostris darwini</name>
    <dbReference type="NCBI Taxonomy" id="1538125"/>
    <lineage>
        <taxon>Eukaryota</taxon>
        <taxon>Metazoa</taxon>
        <taxon>Ecdysozoa</taxon>
        <taxon>Arthropoda</taxon>
        <taxon>Chelicerata</taxon>
        <taxon>Arachnida</taxon>
        <taxon>Araneae</taxon>
        <taxon>Araneomorphae</taxon>
        <taxon>Entelegynae</taxon>
        <taxon>Araneoidea</taxon>
        <taxon>Araneidae</taxon>
        <taxon>Caerostris</taxon>
    </lineage>
</organism>
<protein>
    <submittedName>
        <fullName evidence="1">Uncharacterized protein</fullName>
    </submittedName>
</protein>
<comment type="caution">
    <text evidence="1">The sequence shown here is derived from an EMBL/GenBank/DDBJ whole genome shotgun (WGS) entry which is preliminary data.</text>
</comment>
<evidence type="ECO:0000313" key="1">
    <source>
        <dbReference type="EMBL" id="GIY59693.1"/>
    </source>
</evidence>
<name>A0AAV4UPM8_9ARAC</name>
<accession>A0AAV4UPM8</accession>
<sequence>MERMFSGIFFQERDLSTLHAPQKPGVCRHVCCWEDRICAPGPTHAPFCHRCARAERFDFPLLPHPRLILLCWLPLPLRDSLCLPPCFSKGHATPTYPNFS</sequence>
<keyword evidence="2" id="KW-1185">Reference proteome</keyword>
<reference evidence="1 2" key="1">
    <citation type="submission" date="2021-06" db="EMBL/GenBank/DDBJ databases">
        <title>Caerostris darwini draft genome.</title>
        <authorList>
            <person name="Kono N."/>
            <person name="Arakawa K."/>
        </authorList>
    </citation>
    <scope>NUCLEOTIDE SEQUENCE [LARGE SCALE GENOMIC DNA]</scope>
</reference>
<gene>
    <name evidence="1" type="ORF">CDAR_505511</name>
</gene>
<evidence type="ECO:0000313" key="2">
    <source>
        <dbReference type="Proteomes" id="UP001054837"/>
    </source>
</evidence>
<dbReference type="AlphaFoldDB" id="A0AAV4UPM8"/>
<dbReference type="EMBL" id="BPLQ01011699">
    <property type="protein sequence ID" value="GIY59693.1"/>
    <property type="molecule type" value="Genomic_DNA"/>
</dbReference>